<keyword evidence="7 10" id="KW-1133">Transmembrane helix</keyword>
<dbReference type="FunFam" id="3.40.50.300:FF:000335">
    <property type="entry name" value="ATP binding cassette subfamily A member 5"/>
    <property type="match status" value="1"/>
</dbReference>
<evidence type="ECO:0000256" key="2">
    <source>
        <dbReference type="ARBA" id="ARBA00008869"/>
    </source>
</evidence>
<dbReference type="GO" id="GO:0140359">
    <property type="term" value="F:ABC-type transporter activity"/>
    <property type="evidence" value="ECO:0007669"/>
    <property type="project" value="InterPro"/>
</dbReference>
<keyword evidence="4 10" id="KW-0812">Transmembrane</keyword>
<comment type="caution">
    <text evidence="12">The sequence shown here is derived from an EMBL/GenBank/DDBJ whole genome shotgun (WGS) entry which is preliminary data.</text>
</comment>
<dbReference type="PANTHER" id="PTHR19229">
    <property type="entry name" value="ATP-BINDING CASSETTE TRANSPORTER SUBFAMILY A ABCA"/>
    <property type="match status" value="1"/>
</dbReference>
<feature type="transmembrane region" description="Helical" evidence="10">
    <location>
        <begin position="383"/>
        <end position="406"/>
    </location>
</feature>
<dbReference type="InterPro" id="IPR003439">
    <property type="entry name" value="ABC_transporter-like_ATP-bd"/>
</dbReference>
<dbReference type="SUPFAM" id="SSF52540">
    <property type="entry name" value="P-loop containing nucleoside triphosphate hydrolases"/>
    <property type="match status" value="1"/>
</dbReference>
<dbReference type="Pfam" id="PF00005">
    <property type="entry name" value="ABC_tran"/>
    <property type="match status" value="1"/>
</dbReference>
<dbReference type="Gene3D" id="3.40.50.300">
    <property type="entry name" value="P-loop containing nucleotide triphosphate hydrolases"/>
    <property type="match status" value="1"/>
</dbReference>
<evidence type="ECO:0000256" key="6">
    <source>
        <dbReference type="ARBA" id="ARBA00022840"/>
    </source>
</evidence>
<gene>
    <name evidence="12" type="ORF">BGZ99_001290</name>
</gene>
<evidence type="ECO:0000313" key="12">
    <source>
        <dbReference type="EMBL" id="KAG0308069.1"/>
    </source>
</evidence>
<keyword evidence="3" id="KW-0813">Transport</keyword>
<keyword evidence="6" id="KW-0067">ATP-binding</keyword>
<organism evidence="12 13">
    <name type="scientific">Dissophora globulifera</name>
    <dbReference type="NCBI Taxonomy" id="979702"/>
    <lineage>
        <taxon>Eukaryota</taxon>
        <taxon>Fungi</taxon>
        <taxon>Fungi incertae sedis</taxon>
        <taxon>Mucoromycota</taxon>
        <taxon>Mortierellomycotina</taxon>
        <taxon>Mortierellomycetes</taxon>
        <taxon>Mortierellales</taxon>
        <taxon>Mortierellaceae</taxon>
        <taxon>Dissophora</taxon>
    </lineage>
</organism>
<dbReference type="Pfam" id="PF12698">
    <property type="entry name" value="ABC2_membrane_3"/>
    <property type="match status" value="1"/>
</dbReference>
<comment type="similarity">
    <text evidence="2">Belongs to the ABC transporter superfamily. ABCA family.</text>
</comment>
<dbReference type="InterPro" id="IPR017871">
    <property type="entry name" value="ABC_transporter-like_CS"/>
</dbReference>
<evidence type="ECO:0000256" key="10">
    <source>
        <dbReference type="SAM" id="Phobius"/>
    </source>
</evidence>
<evidence type="ECO:0000256" key="3">
    <source>
        <dbReference type="ARBA" id="ARBA00022448"/>
    </source>
</evidence>
<dbReference type="PROSITE" id="PS50893">
    <property type="entry name" value="ABC_TRANSPORTER_2"/>
    <property type="match status" value="1"/>
</dbReference>
<evidence type="ECO:0000259" key="11">
    <source>
        <dbReference type="PROSITE" id="PS50893"/>
    </source>
</evidence>
<dbReference type="SMART" id="SM00382">
    <property type="entry name" value="AAA"/>
    <property type="match status" value="1"/>
</dbReference>
<dbReference type="GO" id="GO:0016020">
    <property type="term" value="C:membrane"/>
    <property type="evidence" value="ECO:0007669"/>
    <property type="project" value="UniProtKB-SubCell"/>
</dbReference>
<accession>A0A9P6QZ62</accession>
<feature type="transmembrane region" description="Helical" evidence="10">
    <location>
        <begin position="488"/>
        <end position="505"/>
    </location>
</feature>
<dbReference type="PANTHER" id="PTHR19229:SF263">
    <property type="entry name" value="CHROMOSOME UNDETERMINED SCAFFOLD_17, WHOLE GENOME SHOTGUN SEQUENCE"/>
    <property type="match status" value="1"/>
</dbReference>
<dbReference type="InterPro" id="IPR003593">
    <property type="entry name" value="AAA+_ATPase"/>
</dbReference>
<keyword evidence="5" id="KW-0547">Nucleotide-binding</keyword>
<dbReference type="CDD" id="cd03263">
    <property type="entry name" value="ABC_subfamily_A"/>
    <property type="match status" value="1"/>
</dbReference>
<evidence type="ECO:0000256" key="9">
    <source>
        <dbReference type="SAM" id="MobiDB-lite"/>
    </source>
</evidence>
<keyword evidence="8 10" id="KW-0472">Membrane</keyword>
<dbReference type="AlphaFoldDB" id="A0A9P6QZ62"/>
<dbReference type="GO" id="GO:0016887">
    <property type="term" value="F:ATP hydrolysis activity"/>
    <property type="evidence" value="ECO:0007669"/>
    <property type="project" value="InterPro"/>
</dbReference>
<reference evidence="12" key="1">
    <citation type="journal article" date="2020" name="Fungal Divers.">
        <title>Resolving the Mortierellaceae phylogeny through synthesis of multi-gene phylogenetics and phylogenomics.</title>
        <authorList>
            <person name="Vandepol N."/>
            <person name="Liber J."/>
            <person name="Desiro A."/>
            <person name="Na H."/>
            <person name="Kennedy M."/>
            <person name="Barry K."/>
            <person name="Grigoriev I.V."/>
            <person name="Miller A.N."/>
            <person name="O'Donnell K."/>
            <person name="Stajich J.E."/>
            <person name="Bonito G."/>
        </authorList>
    </citation>
    <scope>NUCLEOTIDE SEQUENCE</scope>
    <source>
        <strain evidence="12">REB-010B</strain>
    </source>
</reference>
<feature type="transmembrane region" description="Helical" evidence="10">
    <location>
        <begin position="348"/>
        <end position="377"/>
    </location>
</feature>
<dbReference type="Proteomes" id="UP000738325">
    <property type="component" value="Unassembled WGS sequence"/>
</dbReference>
<keyword evidence="13" id="KW-1185">Reference proteome</keyword>
<name>A0A9P6QZ62_9FUNG</name>
<dbReference type="InterPro" id="IPR027417">
    <property type="entry name" value="P-loop_NTPase"/>
</dbReference>
<feature type="transmembrane region" description="Helical" evidence="10">
    <location>
        <begin position="418"/>
        <end position="439"/>
    </location>
</feature>
<evidence type="ECO:0000256" key="8">
    <source>
        <dbReference type="ARBA" id="ARBA00023136"/>
    </source>
</evidence>
<protein>
    <recommendedName>
        <fullName evidence="11">ABC transporter domain-containing protein</fullName>
    </recommendedName>
</protein>
<evidence type="ECO:0000256" key="4">
    <source>
        <dbReference type="ARBA" id="ARBA00022692"/>
    </source>
</evidence>
<comment type="subcellular location">
    <subcellularLocation>
        <location evidence="1">Membrane</location>
        <topology evidence="1">Multi-pass membrane protein</topology>
    </subcellularLocation>
</comment>
<dbReference type="InterPro" id="IPR013525">
    <property type="entry name" value="ABC2_TM"/>
</dbReference>
<sequence>MRPGPSLSSVSSFASEQYSLQDMPPHDLERPLMDTKSHSVVDAKNDQRPHHVSPSSATHPTAQTAFHVTAEPSPVKQLVALSIKNVRVRSRDLAQTINAIFQPVWLMLVLVFLHLSAKKASNHMSVKALPYLSVDTCKPTAAECVYFGYTGVPTTDPIISELSGFFTSSEPNSVVPKFYTDEATMVAAHAASPINFVVGVVFHGPSTNLSTPSTPTGSLADLYQYTIVANHSSYVFEDYVDTRFATAQAYVERAAINVRRKANNKIALSSPLPLKNDPGTAATGVGRTFISYTNFVGLSTSINQALNAYYILFCFQAGWLGVMSILVVEKTQKIRMVMAMMGMTRNSYLASVWGMQNLQNLVTCAMMVFILFVGRIFTNTNAFIVWLLLVLFSFNATAFGSIAAVFVPDPKKTNTISFLILIISLGSYGICSALVFGAAKPYSPTTETLLFLIPSVALGRAINYITGIEAALGGVTLANISTGPCGKALWMMAIDCVIFYFLAWYTDAVVPSETGAPMPVDFFLRPSYWGFGQYQRTTETATALPTNAAESGNGIKTNEHADMFEELDVSRIPVQDRNIIQVVGLRKSYNSGPGWGYHIPLWGLLFRVLYPPRSSRTKGPFSGVQTQEVVAGLDLQVHRNEILGFLGHNGAGKTTSLSMIMGMIKPTAGTVIVSGHVMPGSTGVRRKDVDMRTLGEVQKQMGVCPQHDVLFDTLTAWETLHLYAAIKGVRVVGRKNNVDPSGSAQSTPKELLDEYLEHLLEDVQLKEKKFERVVTFSGGMKRKLSVAIAFLGDPKVVLLDEPTTGMDIFSKKQIWQLMQDSKQGRAILLTTHSMEEADALSDRIAILSKGELQTLGSSLFLKNRFGVGYRLSLEKRRVMLADQVRQQQQHIQATSVLDTQDEMPSGVVLFNEELATAIVQQHFPDATIDVNTSTDITYVLPTTGTVEQREGRSAQQYVEDKKAALPGLFAQLDNELAANRLGVRSVGLSLTTLEEVFIRLQEQEEAERLAKEEEDKTK</sequence>
<dbReference type="GO" id="GO:0005319">
    <property type="term" value="F:lipid transporter activity"/>
    <property type="evidence" value="ECO:0007669"/>
    <property type="project" value="TreeGrafter"/>
</dbReference>
<feature type="domain" description="ABC transporter" evidence="11">
    <location>
        <begin position="615"/>
        <end position="874"/>
    </location>
</feature>
<evidence type="ECO:0000256" key="5">
    <source>
        <dbReference type="ARBA" id="ARBA00022741"/>
    </source>
</evidence>
<evidence type="ECO:0000256" key="1">
    <source>
        <dbReference type="ARBA" id="ARBA00004141"/>
    </source>
</evidence>
<feature type="compositionally biased region" description="Basic and acidic residues" evidence="9">
    <location>
        <begin position="24"/>
        <end position="36"/>
    </location>
</feature>
<dbReference type="PROSITE" id="PS00211">
    <property type="entry name" value="ABC_TRANSPORTER_1"/>
    <property type="match status" value="1"/>
</dbReference>
<feature type="region of interest" description="Disordered" evidence="9">
    <location>
        <begin position="1"/>
        <end position="36"/>
    </location>
</feature>
<feature type="compositionally biased region" description="Polar residues" evidence="9">
    <location>
        <begin position="1"/>
        <end position="20"/>
    </location>
</feature>
<proteinExistence type="inferred from homology"/>
<feature type="transmembrane region" description="Helical" evidence="10">
    <location>
        <begin position="308"/>
        <end position="328"/>
    </location>
</feature>
<dbReference type="InterPro" id="IPR026082">
    <property type="entry name" value="ABCA"/>
</dbReference>
<dbReference type="OrthoDB" id="10255969at2759"/>
<feature type="transmembrane region" description="Helical" evidence="10">
    <location>
        <begin position="451"/>
        <end position="476"/>
    </location>
</feature>
<dbReference type="GO" id="GO:0005524">
    <property type="term" value="F:ATP binding"/>
    <property type="evidence" value="ECO:0007669"/>
    <property type="project" value="UniProtKB-KW"/>
</dbReference>
<evidence type="ECO:0000313" key="13">
    <source>
        <dbReference type="Proteomes" id="UP000738325"/>
    </source>
</evidence>
<evidence type="ECO:0000256" key="7">
    <source>
        <dbReference type="ARBA" id="ARBA00022989"/>
    </source>
</evidence>
<dbReference type="EMBL" id="JAAAIP010001310">
    <property type="protein sequence ID" value="KAG0308069.1"/>
    <property type="molecule type" value="Genomic_DNA"/>
</dbReference>